<evidence type="ECO:0000256" key="1">
    <source>
        <dbReference type="ARBA" id="ARBA00007626"/>
    </source>
</evidence>
<comment type="similarity">
    <text evidence="1">Belongs to the PPR family. P subfamily.</text>
</comment>
<dbReference type="Gene3D" id="1.25.40.10">
    <property type="entry name" value="Tetratricopeptide repeat domain"/>
    <property type="match status" value="1"/>
</dbReference>
<dbReference type="InterPro" id="IPR002885">
    <property type="entry name" value="PPR_rpt"/>
</dbReference>
<feature type="repeat" description="PPR" evidence="3">
    <location>
        <begin position="84"/>
        <end position="118"/>
    </location>
</feature>
<dbReference type="Pfam" id="PF13041">
    <property type="entry name" value="PPR_2"/>
    <property type="match status" value="1"/>
</dbReference>
<evidence type="ECO:0008006" key="6">
    <source>
        <dbReference type="Google" id="ProtNLM"/>
    </source>
</evidence>
<evidence type="ECO:0000256" key="3">
    <source>
        <dbReference type="PROSITE-ProRule" id="PRU00708"/>
    </source>
</evidence>
<dbReference type="EMBL" id="VEPZ02000209">
    <property type="protein sequence ID" value="KAE8730412.1"/>
    <property type="molecule type" value="Genomic_DNA"/>
</dbReference>
<dbReference type="InterPro" id="IPR044179">
    <property type="entry name" value="PPR5-like"/>
</dbReference>
<dbReference type="PANTHER" id="PTHR47874:SF1">
    <property type="entry name" value="OS05G0407900 PROTEIN"/>
    <property type="match status" value="1"/>
</dbReference>
<keyword evidence="2" id="KW-0677">Repeat</keyword>
<evidence type="ECO:0000313" key="4">
    <source>
        <dbReference type="EMBL" id="KAE8730412.1"/>
    </source>
</evidence>
<gene>
    <name evidence="4" type="ORF">F3Y22_tig00003041pilonHSYRG01497</name>
</gene>
<proteinExistence type="inferred from homology"/>
<dbReference type="Proteomes" id="UP000436088">
    <property type="component" value="Unassembled WGS sequence"/>
</dbReference>
<protein>
    <recommendedName>
        <fullName evidence="6">Pentatricopeptide repeat-containing protein</fullName>
    </recommendedName>
</protein>
<dbReference type="Pfam" id="PF01535">
    <property type="entry name" value="PPR"/>
    <property type="match status" value="1"/>
</dbReference>
<dbReference type="PROSITE" id="PS51375">
    <property type="entry name" value="PPR"/>
    <property type="match status" value="1"/>
</dbReference>
<keyword evidence="5" id="KW-1185">Reference proteome</keyword>
<evidence type="ECO:0000313" key="5">
    <source>
        <dbReference type="Proteomes" id="UP000436088"/>
    </source>
</evidence>
<name>A0A6A3CSE0_HIBSY</name>
<accession>A0A6A3CSE0</accession>
<organism evidence="4 5">
    <name type="scientific">Hibiscus syriacus</name>
    <name type="common">Rose of Sharon</name>
    <dbReference type="NCBI Taxonomy" id="106335"/>
    <lineage>
        <taxon>Eukaryota</taxon>
        <taxon>Viridiplantae</taxon>
        <taxon>Streptophyta</taxon>
        <taxon>Embryophyta</taxon>
        <taxon>Tracheophyta</taxon>
        <taxon>Spermatophyta</taxon>
        <taxon>Magnoliopsida</taxon>
        <taxon>eudicotyledons</taxon>
        <taxon>Gunneridae</taxon>
        <taxon>Pentapetalae</taxon>
        <taxon>rosids</taxon>
        <taxon>malvids</taxon>
        <taxon>Malvales</taxon>
        <taxon>Malvaceae</taxon>
        <taxon>Malvoideae</taxon>
        <taxon>Hibiscus</taxon>
    </lineage>
</organism>
<dbReference type="InterPro" id="IPR011990">
    <property type="entry name" value="TPR-like_helical_dom_sf"/>
</dbReference>
<reference evidence="4" key="1">
    <citation type="submission" date="2019-09" db="EMBL/GenBank/DDBJ databases">
        <title>Draft genome information of white flower Hibiscus syriacus.</title>
        <authorList>
            <person name="Kim Y.-M."/>
        </authorList>
    </citation>
    <scope>NUCLEOTIDE SEQUENCE [LARGE SCALE GENOMIC DNA]</scope>
    <source>
        <strain evidence="4">YM2019G1</strain>
    </source>
</reference>
<sequence>MLFWQHWHGEGFGSKLRKYWLLHVYANGKLVDRMHALGEEIFSGIIEPHAVLLKTLVLVNSKCDLLAETERAFLELRKKGFPPDITTLNAMLSIYGRRQMVSKTNEILNFMNESGYSPSLTNYNSLMYIYAADSMFEEAIDVQFVIKHGCKPNQNTYNSIVDGYCKLNRRDVFPRTKN</sequence>
<comment type="caution">
    <text evidence="4">The sequence shown here is derived from an EMBL/GenBank/DDBJ whole genome shotgun (WGS) entry which is preliminary data.</text>
</comment>
<dbReference type="PANTHER" id="PTHR47874">
    <property type="entry name" value="EXPRESSED PROTEIN"/>
    <property type="match status" value="1"/>
</dbReference>
<dbReference type="AlphaFoldDB" id="A0A6A3CSE0"/>
<evidence type="ECO:0000256" key="2">
    <source>
        <dbReference type="ARBA" id="ARBA00022737"/>
    </source>
</evidence>
<dbReference type="GO" id="GO:0003729">
    <property type="term" value="F:mRNA binding"/>
    <property type="evidence" value="ECO:0007669"/>
    <property type="project" value="InterPro"/>
</dbReference>